<dbReference type="PANTHER" id="PTHR43065">
    <property type="entry name" value="SENSOR HISTIDINE KINASE"/>
    <property type="match status" value="1"/>
</dbReference>
<dbReference type="KEGG" id="amob:HG15A2_33940"/>
<keyword evidence="6" id="KW-0418">Kinase</keyword>
<evidence type="ECO:0000313" key="11">
    <source>
        <dbReference type="EMBL" id="QDT00059.1"/>
    </source>
</evidence>
<dbReference type="PROSITE" id="PS50109">
    <property type="entry name" value="HIS_KIN"/>
    <property type="match status" value="1"/>
</dbReference>
<keyword evidence="8" id="KW-0902">Two-component regulatory system</keyword>
<keyword evidence="4 11" id="KW-0808">Transferase</keyword>
<evidence type="ECO:0000256" key="4">
    <source>
        <dbReference type="ARBA" id="ARBA00022679"/>
    </source>
</evidence>
<dbReference type="PANTHER" id="PTHR43065:SF10">
    <property type="entry name" value="PEROXIDE STRESS-ACTIVATED HISTIDINE KINASE MAK3"/>
    <property type="match status" value="1"/>
</dbReference>
<evidence type="ECO:0000256" key="7">
    <source>
        <dbReference type="ARBA" id="ARBA00022840"/>
    </source>
</evidence>
<protein>
    <recommendedName>
        <fullName evidence="2">histidine kinase</fullName>
        <ecNumber evidence="2">2.7.13.3</ecNumber>
    </recommendedName>
</protein>
<dbReference type="SUPFAM" id="SSF55874">
    <property type="entry name" value="ATPase domain of HSP90 chaperone/DNA topoisomerase II/histidine kinase"/>
    <property type="match status" value="1"/>
</dbReference>
<name>A0A517MYU4_9BACT</name>
<dbReference type="SMART" id="SM00387">
    <property type="entry name" value="HATPase_c"/>
    <property type="match status" value="1"/>
</dbReference>
<dbReference type="CDD" id="cd00075">
    <property type="entry name" value="HATPase"/>
    <property type="match status" value="1"/>
</dbReference>
<evidence type="ECO:0000256" key="1">
    <source>
        <dbReference type="ARBA" id="ARBA00000085"/>
    </source>
</evidence>
<evidence type="ECO:0000256" key="6">
    <source>
        <dbReference type="ARBA" id="ARBA00022777"/>
    </source>
</evidence>
<dbReference type="Pfam" id="PF02518">
    <property type="entry name" value="HATPase_c"/>
    <property type="match status" value="1"/>
</dbReference>
<reference evidence="11 12" key="1">
    <citation type="submission" date="2019-02" db="EMBL/GenBank/DDBJ databases">
        <title>Deep-cultivation of Planctomycetes and their phenomic and genomic characterization uncovers novel biology.</title>
        <authorList>
            <person name="Wiegand S."/>
            <person name="Jogler M."/>
            <person name="Boedeker C."/>
            <person name="Pinto D."/>
            <person name="Vollmers J."/>
            <person name="Rivas-Marin E."/>
            <person name="Kohn T."/>
            <person name="Peeters S.H."/>
            <person name="Heuer A."/>
            <person name="Rast P."/>
            <person name="Oberbeckmann S."/>
            <person name="Bunk B."/>
            <person name="Jeske O."/>
            <person name="Meyerdierks A."/>
            <person name="Storesund J.E."/>
            <person name="Kallscheuer N."/>
            <person name="Luecker S."/>
            <person name="Lage O.M."/>
            <person name="Pohl T."/>
            <person name="Merkel B.J."/>
            <person name="Hornburger P."/>
            <person name="Mueller R.-W."/>
            <person name="Bruemmer F."/>
            <person name="Labrenz M."/>
            <person name="Spormann A.M."/>
            <person name="Op den Camp H."/>
            <person name="Overmann J."/>
            <person name="Amann R."/>
            <person name="Jetten M.S.M."/>
            <person name="Mascher T."/>
            <person name="Medema M.H."/>
            <person name="Devos D.P."/>
            <person name="Kaster A.-K."/>
            <person name="Ovreas L."/>
            <person name="Rohde M."/>
            <person name="Galperin M.Y."/>
            <person name="Jogler C."/>
        </authorList>
    </citation>
    <scope>NUCLEOTIDE SEQUENCE [LARGE SCALE GENOMIC DNA]</scope>
    <source>
        <strain evidence="11 12">HG15A2</strain>
    </source>
</reference>
<feature type="coiled-coil region" evidence="9">
    <location>
        <begin position="68"/>
        <end position="102"/>
    </location>
</feature>
<evidence type="ECO:0000256" key="3">
    <source>
        <dbReference type="ARBA" id="ARBA00022553"/>
    </source>
</evidence>
<dbReference type="PRINTS" id="PR00344">
    <property type="entry name" value="BCTRLSENSOR"/>
</dbReference>
<keyword evidence="7" id="KW-0067">ATP-binding</keyword>
<dbReference type="InterPro" id="IPR003661">
    <property type="entry name" value="HisK_dim/P_dom"/>
</dbReference>
<dbReference type="InterPro" id="IPR036890">
    <property type="entry name" value="HATPase_C_sf"/>
</dbReference>
<dbReference type="InterPro" id="IPR004358">
    <property type="entry name" value="Sig_transdc_His_kin-like_C"/>
</dbReference>
<evidence type="ECO:0000256" key="5">
    <source>
        <dbReference type="ARBA" id="ARBA00022741"/>
    </source>
</evidence>
<keyword evidence="12" id="KW-1185">Reference proteome</keyword>
<evidence type="ECO:0000256" key="8">
    <source>
        <dbReference type="ARBA" id="ARBA00023012"/>
    </source>
</evidence>
<dbReference type="SMART" id="SM00388">
    <property type="entry name" value="HisKA"/>
    <property type="match status" value="1"/>
</dbReference>
<dbReference type="GO" id="GO:0005524">
    <property type="term" value="F:ATP binding"/>
    <property type="evidence" value="ECO:0007669"/>
    <property type="project" value="UniProtKB-KW"/>
</dbReference>
<dbReference type="Gene3D" id="3.30.565.10">
    <property type="entry name" value="Histidine kinase-like ATPase, C-terminal domain"/>
    <property type="match status" value="1"/>
</dbReference>
<dbReference type="EMBL" id="CP036263">
    <property type="protein sequence ID" value="QDT00059.1"/>
    <property type="molecule type" value="Genomic_DNA"/>
</dbReference>
<dbReference type="Gene3D" id="1.10.287.130">
    <property type="match status" value="1"/>
</dbReference>
<gene>
    <name evidence="11" type="primary">zraS_4</name>
    <name evidence="11" type="ORF">HG15A2_33940</name>
</gene>
<evidence type="ECO:0000256" key="2">
    <source>
        <dbReference type="ARBA" id="ARBA00012438"/>
    </source>
</evidence>
<dbReference type="AlphaFoldDB" id="A0A517MYU4"/>
<keyword evidence="5" id="KW-0547">Nucleotide-binding</keyword>
<dbReference type="GO" id="GO:0000155">
    <property type="term" value="F:phosphorelay sensor kinase activity"/>
    <property type="evidence" value="ECO:0007669"/>
    <property type="project" value="InterPro"/>
</dbReference>
<dbReference type="EC" id="2.7.13.3" evidence="2"/>
<keyword evidence="3" id="KW-0597">Phosphoprotein</keyword>
<feature type="domain" description="Histidine kinase" evidence="10">
    <location>
        <begin position="111"/>
        <end position="317"/>
    </location>
</feature>
<dbReference type="InterPro" id="IPR005467">
    <property type="entry name" value="His_kinase_dom"/>
</dbReference>
<evidence type="ECO:0000256" key="9">
    <source>
        <dbReference type="SAM" id="Coils"/>
    </source>
</evidence>
<sequence>MTASGNQHEAGYLPQGDRVALRLVVPEELSQADEYVPADLVEAAPMAIAGITPDASLETILAAWSDATLRLQQTHETLQGEVARLTNELEAKNQELARQQRLADLGRMAGHVAHEVRNSLVPVTLYLSLLRRRLAADTESSDILTKVEAGFTALDTTVNDLLNFTSHREPDWRTFLVRDLVDEVCQSLAPQMEAQGIATSIDIPPEVTLSADREMFRRALLNLALNSIDVMDAGGELVVTSFDGPQGFELEVADSGPGFTKEQLSQLFEPFFTTKSTGTGLGLSIVQRIVTAHGGHITAMNCPEGGAAFTIQLPRQSMRAAA</sequence>
<keyword evidence="9" id="KW-0175">Coiled coil</keyword>
<proteinExistence type="predicted"/>
<comment type="catalytic activity">
    <reaction evidence="1">
        <text>ATP + protein L-histidine = ADP + protein N-phospho-L-histidine.</text>
        <dbReference type="EC" id="2.7.13.3"/>
    </reaction>
</comment>
<dbReference type="Proteomes" id="UP000319852">
    <property type="component" value="Chromosome"/>
</dbReference>
<dbReference type="InterPro" id="IPR003594">
    <property type="entry name" value="HATPase_dom"/>
</dbReference>
<dbReference type="RefSeq" id="WP_246117759.1">
    <property type="nucleotide sequence ID" value="NZ_CP036263.1"/>
</dbReference>
<evidence type="ECO:0000259" key="10">
    <source>
        <dbReference type="PROSITE" id="PS50109"/>
    </source>
</evidence>
<organism evidence="11 12">
    <name type="scientific">Adhaeretor mobilis</name>
    <dbReference type="NCBI Taxonomy" id="1930276"/>
    <lineage>
        <taxon>Bacteria</taxon>
        <taxon>Pseudomonadati</taxon>
        <taxon>Planctomycetota</taxon>
        <taxon>Planctomycetia</taxon>
        <taxon>Pirellulales</taxon>
        <taxon>Lacipirellulaceae</taxon>
        <taxon>Adhaeretor</taxon>
    </lineage>
</organism>
<evidence type="ECO:0000313" key="12">
    <source>
        <dbReference type="Proteomes" id="UP000319852"/>
    </source>
</evidence>
<dbReference type="InterPro" id="IPR036097">
    <property type="entry name" value="HisK_dim/P_sf"/>
</dbReference>
<dbReference type="Pfam" id="PF00512">
    <property type="entry name" value="HisKA"/>
    <property type="match status" value="1"/>
</dbReference>
<accession>A0A517MYU4</accession>
<dbReference type="SUPFAM" id="SSF47384">
    <property type="entry name" value="Homodimeric domain of signal transducing histidine kinase"/>
    <property type="match status" value="1"/>
</dbReference>